<reference evidence="15" key="1">
    <citation type="journal article" date="2014" name="Int. J. Syst. Evol. Microbiol.">
        <title>Complete genome of a new Firmicutes species belonging to the dominant human colonic microbiota ('Ruminococcus bicirculans') reveals two chromosomes and a selective capacity to utilize plant glucans.</title>
        <authorList>
            <consortium name="NISC Comparative Sequencing Program"/>
            <person name="Wegmann U."/>
            <person name="Louis P."/>
            <person name="Goesmann A."/>
            <person name="Henrissat B."/>
            <person name="Duncan S.H."/>
            <person name="Flint H.J."/>
        </authorList>
    </citation>
    <scope>NUCLEOTIDE SEQUENCE</scope>
    <source>
        <strain evidence="15">NBRC 103408</strain>
    </source>
</reference>
<dbReference type="PANTHER" id="PTHR30027:SF3">
    <property type="entry name" value="16S RRNA (URACIL(1498)-N(3))-METHYLTRANSFERASE"/>
    <property type="match status" value="1"/>
</dbReference>
<dbReference type="Pfam" id="PF20260">
    <property type="entry name" value="PUA_4"/>
    <property type="match status" value="1"/>
</dbReference>
<keyword evidence="9 12" id="KW-0949">S-adenosyl-L-methionine</keyword>
<dbReference type="InterPro" id="IPR006700">
    <property type="entry name" value="RsmE"/>
</dbReference>
<proteinExistence type="inferred from homology"/>
<comment type="subcellular location">
    <subcellularLocation>
        <location evidence="1 12">Cytoplasm</location>
    </subcellularLocation>
</comment>
<dbReference type="Gene3D" id="3.40.1280.10">
    <property type="match status" value="1"/>
</dbReference>
<comment type="catalytic activity">
    <reaction evidence="11 12">
        <text>uridine(1498) in 16S rRNA + S-adenosyl-L-methionine = N(3)-methyluridine(1498) in 16S rRNA + S-adenosyl-L-homocysteine + H(+)</text>
        <dbReference type="Rhea" id="RHEA:42920"/>
        <dbReference type="Rhea" id="RHEA-COMP:10283"/>
        <dbReference type="Rhea" id="RHEA-COMP:10284"/>
        <dbReference type="ChEBI" id="CHEBI:15378"/>
        <dbReference type="ChEBI" id="CHEBI:57856"/>
        <dbReference type="ChEBI" id="CHEBI:59789"/>
        <dbReference type="ChEBI" id="CHEBI:65315"/>
        <dbReference type="ChEBI" id="CHEBI:74502"/>
        <dbReference type="EC" id="2.1.1.193"/>
    </reaction>
</comment>
<dbReference type="SUPFAM" id="SSF88697">
    <property type="entry name" value="PUA domain-like"/>
    <property type="match status" value="1"/>
</dbReference>
<keyword evidence="6 12" id="KW-0698">rRNA processing</keyword>
<evidence type="ECO:0000259" key="14">
    <source>
        <dbReference type="Pfam" id="PF20260"/>
    </source>
</evidence>
<dbReference type="EC" id="2.1.1.193" evidence="3 12"/>
<evidence type="ECO:0000256" key="8">
    <source>
        <dbReference type="ARBA" id="ARBA00022679"/>
    </source>
</evidence>
<dbReference type="GO" id="GO:0008168">
    <property type="term" value="F:methyltransferase activity"/>
    <property type="evidence" value="ECO:0007669"/>
    <property type="project" value="UniProtKB-KW"/>
</dbReference>
<protein>
    <recommendedName>
        <fullName evidence="4 12">Ribosomal RNA small subunit methyltransferase E</fullName>
        <ecNumber evidence="3 12">2.1.1.193</ecNumber>
    </recommendedName>
</protein>
<feature type="domain" description="Ribosomal RNA small subunit methyltransferase E PUA-like" evidence="14">
    <location>
        <begin position="24"/>
        <end position="69"/>
    </location>
</feature>
<evidence type="ECO:0000313" key="16">
    <source>
        <dbReference type="Proteomes" id="UP001161409"/>
    </source>
</evidence>
<evidence type="ECO:0000256" key="1">
    <source>
        <dbReference type="ARBA" id="ARBA00004496"/>
    </source>
</evidence>
<evidence type="ECO:0000256" key="2">
    <source>
        <dbReference type="ARBA" id="ARBA00005528"/>
    </source>
</evidence>
<evidence type="ECO:0000256" key="10">
    <source>
        <dbReference type="ARBA" id="ARBA00025699"/>
    </source>
</evidence>
<dbReference type="PIRSF" id="PIRSF015601">
    <property type="entry name" value="MTase_slr0722"/>
    <property type="match status" value="1"/>
</dbReference>
<dbReference type="NCBIfam" id="NF008694">
    <property type="entry name" value="PRK11713.3-2"/>
    <property type="match status" value="1"/>
</dbReference>
<dbReference type="InterPro" id="IPR046886">
    <property type="entry name" value="RsmE_MTase_dom"/>
</dbReference>
<evidence type="ECO:0000256" key="11">
    <source>
        <dbReference type="ARBA" id="ARBA00047944"/>
    </source>
</evidence>
<keyword evidence="16" id="KW-1185">Reference proteome</keyword>
<keyword evidence="5 12" id="KW-0963">Cytoplasm</keyword>
<organism evidence="15 16">
    <name type="scientific">Sneathiella chinensis</name>
    <dbReference type="NCBI Taxonomy" id="349750"/>
    <lineage>
        <taxon>Bacteria</taxon>
        <taxon>Pseudomonadati</taxon>
        <taxon>Pseudomonadota</taxon>
        <taxon>Alphaproteobacteria</taxon>
        <taxon>Sneathiellales</taxon>
        <taxon>Sneathiellaceae</taxon>
        <taxon>Sneathiella</taxon>
    </lineage>
</organism>
<comment type="similarity">
    <text evidence="2 12">Belongs to the RNA methyltransferase RsmE family.</text>
</comment>
<evidence type="ECO:0000256" key="5">
    <source>
        <dbReference type="ARBA" id="ARBA00022490"/>
    </source>
</evidence>
<evidence type="ECO:0000256" key="6">
    <source>
        <dbReference type="ARBA" id="ARBA00022552"/>
    </source>
</evidence>
<dbReference type="InterPro" id="IPR015947">
    <property type="entry name" value="PUA-like_sf"/>
</dbReference>
<dbReference type="RefSeq" id="WP_206374304.1">
    <property type="nucleotide sequence ID" value="NZ_BSNF01000001.1"/>
</dbReference>
<dbReference type="InterPro" id="IPR029028">
    <property type="entry name" value="Alpha/beta_knot_MTases"/>
</dbReference>
<feature type="domain" description="Ribosomal RNA small subunit methyltransferase E methyltransferase" evidence="13">
    <location>
        <begin position="79"/>
        <end position="239"/>
    </location>
</feature>
<sequence>MSQKQFSVRLFVDQDLKKDLGVALDKPQAHYVATVMRHQAGDRVVLFNGRDGEWLGEIQEARKQTVLIHVQEQLRPQPEAMDLQLWFAPVKKIQNGLIVQKATELGVSALVPVQTQRTNADRLRTDKAYLQAIEAAEQSERLTVPEVREPVRLDTMLKALEPDRQLLFCHERLDGASALEVLQRQGRAQKWAVLVGPEGGFTDEERELIQSCEQAHAISLGPRILRAETAVIASLSLLQAVCGDWN</sequence>
<dbReference type="Gene3D" id="2.40.240.20">
    <property type="entry name" value="Hypothetical PUA domain-like, domain 1"/>
    <property type="match status" value="1"/>
</dbReference>
<dbReference type="InterPro" id="IPR046887">
    <property type="entry name" value="RsmE_PUA-like"/>
</dbReference>
<dbReference type="EMBL" id="BSNF01000001">
    <property type="protein sequence ID" value="GLQ05664.1"/>
    <property type="molecule type" value="Genomic_DNA"/>
</dbReference>
<dbReference type="Pfam" id="PF04452">
    <property type="entry name" value="Methyltrans_RNA"/>
    <property type="match status" value="1"/>
</dbReference>
<dbReference type="PANTHER" id="PTHR30027">
    <property type="entry name" value="RIBOSOMAL RNA SMALL SUBUNIT METHYLTRANSFERASE E"/>
    <property type="match status" value="1"/>
</dbReference>
<dbReference type="NCBIfam" id="TIGR00046">
    <property type="entry name" value="RsmE family RNA methyltransferase"/>
    <property type="match status" value="1"/>
</dbReference>
<comment type="function">
    <text evidence="10 12">Specifically methylates the N3 position of the uracil ring of uridine 1498 (m3U1498) in 16S rRNA. Acts on the fully assembled 30S ribosomal subunit.</text>
</comment>
<dbReference type="InterPro" id="IPR029026">
    <property type="entry name" value="tRNA_m1G_MTases_N"/>
</dbReference>
<evidence type="ECO:0000256" key="3">
    <source>
        <dbReference type="ARBA" id="ARBA00012328"/>
    </source>
</evidence>
<evidence type="ECO:0000256" key="12">
    <source>
        <dbReference type="PIRNR" id="PIRNR015601"/>
    </source>
</evidence>
<evidence type="ECO:0000256" key="9">
    <source>
        <dbReference type="ARBA" id="ARBA00022691"/>
    </source>
</evidence>
<evidence type="ECO:0000313" key="15">
    <source>
        <dbReference type="EMBL" id="GLQ05664.1"/>
    </source>
</evidence>
<keyword evidence="7 12" id="KW-0489">Methyltransferase</keyword>
<evidence type="ECO:0000256" key="7">
    <source>
        <dbReference type="ARBA" id="ARBA00022603"/>
    </source>
</evidence>
<comment type="caution">
    <text evidence="15">The sequence shown here is derived from an EMBL/GenBank/DDBJ whole genome shotgun (WGS) entry which is preliminary data.</text>
</comment>
<dbReference type="NCBIfam" id="NF008696">
    <property type="entry name" value="PRK11713.3-5"/>
    <property type="match status" value="1"/>
</dbReference>
<evidence type="ECO:0000259" key="13">
    <source>
        <dbReference type="Pfam" id="PF04452"/>
    </source>
</evidence>
<dbReference type="Proteomes" id="UP001161409">
    <property type="component" value="Unassembled WGS sequence"/>
</dbReference>
<reference evidence="15" key="2">
    <citation type="submission" date="2023-01" db="EMBL/GenBank/DDBJ databases">
        <title>Draft genome sequence of Sneathiella chinensis strain NBRC 103408.</title>
        <authorList>
            <person name="Sun Q."/>
            <person name="Mori K."/>
        </authorList>
    </citation>
    <scope>NUCLEOTIDE SEQUENCE</scope>
    <source>
        <strain evidence="15">NBRC 103408</strain>
    </source>
</reference>
<keyword evidence="8 12" id="KW-0808">Transferase</keyword>
<dbReference type="SUPFAM" id="SSF75217">
    <property type="entry name" value="alpha/beta knot"/>
    <property type="match status" value="1"/>
</dbReference>
<dbReference type="CDD" id="cd18084">
    <property type="entry name" value="RsmE-like"/>
    <property type="match status" value="1"/>
</dbReference>
<dbReference type="GO" id="GO:0032259">
    <property type="term" value="P:methylation"/>
    <property type="evidence" value="ECO:0007669"/>
    <property type="project" value="UniProtKB-KW"/>
</dbReference>
<accession>A0ABQ5U301</accession>
<name>A0ABQ5U301_9PROT</name>
<gene>
    <name evidence="15" type="ORF">GCM10007924_08850</name>
</gene>
<evidence type="ECO:0000256" key="4">
    <source>
        <dbReference type="ARBA" id="ARBA00013673"/>
    </source>
</evidence>